<evidence type="ECO:0000256" key="1">
    <source>
        <dbReference type="ARBA" id="ARBA00008779"/>
    </source>
</evidence>
<dbReference type="InterPro" id="IPR000917">
    <property type="entry name" value="Sulfatase_N"/>
</dbReference>
<dbReference type="Gene3D" id="3.40.720.10">
    <property type="entry name" value="Alkaline Phosphatase, subunit A"/>
    <property type="match status" value="1"/>
</dbReference>
<dbReference type="EMBL" id="JAAGVY010000039">
    <property type="protein sequence ID" value="NEN25064.1"/>
    <property type="molecule type" value="Genomic_DNA"/>
</dbReference>
<dbReference type="PANTHER" id="PTHR42693:SF53">
    <property type="entry name" value="ENDO-4-O-SULFATASE"/>
    <property type="match status" value="1"/>
</dbReference>
<keyword evidence="2" id="KW-0378">Hydrolase</keyword>
<name>A0A7K3WU84_9FLAO</name>
<reference evidence="5 6" key="1">
    <citation type="submission" date="2020-02" db="EMBL/GenBank/DDBJ databases">
        <title>Out from the shadows clarifying the taxonomy of the family Cryomorphaceae and related taxa by utilizing the GTDB taxonomic framework.</title>
        <authorList>
            <person name="Bowman J.P."/>
        </authorList>
    </citation>
    <scope>NUCLEOTIDE SEQUENCE [LARGE SCALE GENOMIC DNA]</scope>
    <source>
        <strain evidence="5 6">QSSC 1-22</strain>
    </source>
</reference>
<evidence type="ECO:0000313" key="6">
    <source>
        <dbReference type="Proteomes" id="UP000486602"/>
    </source>
</evidence>
<keyword evidence="6" id="KW-1185">Reference proteome</keyword>
<dbReference type="SUPFAM" id="SSF53649">
    <property type="entry name" value="Alkaline phosphatase-like"/>
    <property type="match status" value="1"/>
</dbReference>
<keyword evidence="3" id="KW-0732">Signal</keyword>
<gene>
    <name evidence="5" type="ORF">G3O08_16310</name>
</gene>
<evidence type="ECO:0000256" key="2">
    <source>
        <dbReference type="ARBA" id="ARBA00022801"/>
    </source>
</evidence>
<dbReference type="AlphaFoldDB" id="A0A7K3WU84"/>
<dbReference type="RefSeq" id="WP_163286503.1">
    <property type="nucleotide sequence ID" value="NZ_JAAGVY010000039.1"/>
</dbReference>
<evidence type="ECO:0000256" key="3">
    <source>
        <dbReference type="SAM" id="SignalP"/>
    </source>
</evidence>
<sequence length="487" mass="53733">MNKVILIFLGLFAVSQISCAQAQSSETKPQEARSQNAKPNIVYILADDLGYGDLSSYGQKKFNTPNIDALAEKGIKFTQHYSGSTVCAPSRSALITGLHTGHTTVRGNEEIQPEGQYPINDSDFTIAELLKEAGYTTGAFGKWGLGPVGSSGDPINQGFDVFYGYNCQRMSHSYYPFHLWDNDQKVVLDENSGSGEGVYAPNLIHQKALAFIDANKDKPFFLFYPSTIPHAELAAPEEYIAKYREKFAPDKAYFGVDEGPRYKMGGYSSQPETHATFAAMVTLLDDEVGEIVAKLEELGIANNTLIIFTSDNGPHKEGGADPDFFNSNGPLKGYKRDLYEGGLRVPMVARWDGVIKPSTETDHISAFWDLMPTFADIANVDAPETTDGISFLNALKGQPQDEHAFLYWEFPERGGSQAVRMGKWKGVRSGVNRGFDSPIELYDLSTDLGEKKNIANQNQAIVDSIVTIMQNAHMESAVFPFKFEQKE</sequence>
<feature type="chain" id="PRO_5029838027" evidence="3">
    <location>
        <begin position="21"/>
        <end position="487"/>
    </location>
</feature>
<dbReference type="InterPro" id="IPR050738">
    <property type="entry name" value="Sulfatase"/>
</dbReference>
<dbReference type="InterPro" id="IPR017850">
    <property type="entry name" value="Alkaline_phosphatase_core_sf"/>
</dbReference>
<comment type="caution">
    <text evidence="5">The sequence shown here is derived from an EMBL/GenBank/DDBJ whole genome shotgun (WGS) entry which is preliminary data.</text>
</comment>
<feature type="signal peptide" evidence="3">
    <location>
        <begin position="1"/>
        <end position="20"/>
    </location>
</feature>
<dbReference type="Gene3D" id="3.30.1120.10">
    <property type="match status" value="1"/>
</dbReference>
<accession>A0A7K3WU84</accession>
<dbReference type="PANTHER" id="PTHR42693">
    <property type="entry name" value="ARYLSULFATASE FAMILY MEMBER"/>
    <property type="match status" value="1"/>
</dbReference>
<protein>
    <submittedName>
        <fullName evidence="5">Arylsulfatase</fullName>
    </submittedName>
</protein>
<proteinExistence type="inferred from homology"/>
<dbReference type="CDD" id="cd16145">
    <property type="entry name" value="ARS_like"/>
    <property type="match status" value="1"/>
</dbReference>
<dbReference type="GO" id="GO:0004065">
    <property type="term" value="F:arylsulfatase activity"/>
    <property type="evidence" value="ECO:0007669"/>
    <property type="project" value="TreeGrafter"/>
</dbReference>
<feature type="domain" description="Sulfatase N-terminal" evidence="4">
    <location>
        <begin position="39"/>
        <end position="380"/>
    </location>
</feature>
<evidence type="ECO:0000313" key="5">
    <source>
        <dbReference type="EMBL" id="NEN25064.1"/>
    </source>
</evidence>
<dbReference type="Pfam" id="PF00884">
    <property type="entry name" value="Sulfatase"/>
    <property type="match status" value="1"/>
</dbReference>
<dbReference type="Proteomes" id="UP000486602">
    <property type="component" value="Unassembled WGS sequence"/>
</dbReference>
<organism evidence="5 6">
    <name type="scientific">Cryomorpha ignava</name>
    <dbReference type="NCBI Taxonomy" id="101383"/>
    <lineage>
        <taxon>Bacteria</taxon>
        <taxon>Pseudomonadati</taxon>
        <taxon>Bacteroidota</taxon>
        <taxon>Flavobacteriia</taxon>
        <taxon>Flavobacteriales</taxon>
        <taxon>Cryomorphaceae</taxon>
        <taxon>Cryomorpha</taxon>
    </lineage>
</organism>
<comment type="similarity">
    <text evidence="1">Belongs to the sulfatase family.</text>
</comment>
<evidence type="ECO:0000259" key="4">
    <source>
        <dbReference type="Pfam" id="PF00884"/>
    </source>
</evidence>